<organism evidence="2 3">
    <name type="scientific">Mya arenaria</name>
    <name type="common">Soft-shell clam</name>
    <dbReference type="NCBI Taxonomy" id="6604"/>
    <lineage>
        <taxon>Eukaryota</taxon>
        <taxon>Metazoa</taxon>
        <taxon>Spiralia</taxon>
        <taxon>Lophotrochozoa</taxon>
        <taxon>Mollusca</taxon>
        <taxon>Bivalvia</taxon>
        <taxon>Autobranchia</taxon>
        <taxon>Heteroconchia</taxon>
        <taxon>Euheterodonta</taxon>
        <taxon>Imparidentia</taxon>
        <taxon>Neoheterodontei</taxon>
        <taxon>Myida</taxon>
        <taxon>Myoidea</taxon>
        <taxon>Myidae</taxon>
        <taxon>Mya</taxon>
    </lineage>
</organism>
<gene>
    <name evidence="2" type="ORF">MAR_035077</name>
</gene>
<dbReference type="Proteomes" id="UP001164746">
    <property type="component" value="Chromosome 7"/>
</dbReference>
<evidence type="ECO:0000313" key="2">
    <source>
        <dbReference type="EMBL" id="WAR10001.1"/>
    </source>
</evidence>
<evidence type="ECO:0000313" key="3">
    <source>
        <dbReference type="Proteomes" id="UP001164746"/>
    </source>
</evidence>
<reference evidence="2" key="1">
    <citation type="submission" date="2022-11" db="EMBL/GenBank/DDBJ databases">
        <title>Centuries of genome instability and evolution in soft-shell clam transmissible cancer (bioRxiv).</title>
        <authorList>
            <person name="Hart S.F.M."/>
            <person name="Yonemitsu M.A."/>
            <person name="Giersch R.M."/>
            <person name="Beal B.F."/>
            <person name="Arriagada G."/>
            <person name="Davis B.W."/>
            <person name="Ostrander E.A."/>
            <person name="Goff S.P."/>
            <person name="Metzger M.J."/>
        </authorList>
    </citation>
    <scope>NUCLEOTIDE SEQUENCE</scope>
    <source>
        <strain evidence="2">MELC-2E11</strain>
        <tissue evidence="2">Siphon/mantle</tissue>
    </source>
</reference>
<sequence>MAGMKSEFEMEMGKVKSYIKREKNRGEATIRKMELLQKDQYVSIQRDTMRMLRAIMHFRDHMLTCMEKEDLIDQAQTLYDLRDITDVKNCVIPAEELKTSAVDKRENLRRLKFAYDENKISHNLYQMSCAIIRKTMEIPQQKLHCFFEQYIAYRAVQDTKEHVLHILSEDEDLAADTREEMKQYMTMLDGRLNRIMRDWRSKMTSLEMEQGSSC</sequence>
<name>A0ABY7ES30_MYAAR</name>
<proteinExistence type="predicted"/>
<feature type="domain" description="FAM186A/B C-terminal" evidence="1">
    <location>
        <begin position="104"/>
        <end position="210"/>
    </location>
</feature>
<dbReference type="InterPro" id="IPR049146">
    <property type="entry name" value="FAM186A_B_C"/>
</dbReference>
<dbReference type="Pfam" id="PF20865">
    <property type="entry name" value="FAM186A-B_C"/>
    <property type="match status" value="1"/>
</dbReference>
<evidence type="ECO:0000259" key="1">
    <source>
        <dbReference type="Pfam" id="PF20865"/>
    </source>
</evidence>
<protein>
    <recommendedName>
        <fullName evidence="1">FAM186A/B C-terminal domain-containing protein</fullName>
    </recommendedName>
</protein>
<dbReference type="EMBL" id="CP111018">
    <property type="protein sequence ID" value="WAR10001.1"/>
    <property type="molecule type" value="Genomic_DNA"/>
</dbReference>
<accession>A0ABY7ES30</accession>
<keyword evidence="3" id="KW-1185">Reference proteome</keyword>